<gene>
    <name evidence="1" type="ORF">V6N12_014336</name>
</gene>
<protein>
    <recommendedName>
        <fullName evidence="3">RNase H type-1 domain-containing protein</fullName>
    </recommendedName>
</protein>
<name>A0ABR2DJW0_9ROSI</name>
<accession>A0ABR2DJW0</accession>
<evidence type="ECO:0000313" key="1">
    <source>
        <dbReference type="EMBL" id="KAK8541709.1"/>
    </source>
</evidence>
<evidence type="ECO:0000313" key="2">
    <source>
        <dbReference type="Proteomes" id="UP001472677"/>
    </source>
</evidence>
<dbReference type="Proteomes" id="UP001472677">
    <property type="component" value="Unassembled WGS sequence"/>
</dbReference>
<dbReference type="EMBL" id="JBBPBM010000024">
    <property type="protein sequence ID" value="KAK8541709.1"/>
    <property type="molecule type" value="Genomic_DNA"/>
</dbReference>
<proteinExistence type="predicted"/>
<keyword evidence="2" id="KW-1185">Reference proteome</keyword>
<reference evidence="1 2" key="1">
    <citation type="journal article" date="2024" name="G3 (Bethesda)">
        <title>Genome assembly of Hibiscus sabdariffa L. provides insights into metabolisms of medicinal natural products.</title>
        <authorList>
            <person name="Kim T."/>
        </authorList>
    </citation>
    <scope>NUCLEOTIDE SEQUENCE [LARGE SCALE GENOMIC DNA]</scope>
    <source>
        <strain evidence="1">TK-2024</strain>
        <tissue evidence="1">Old leaves</tissue>
    </source>
</reference>
<comment type="caution">
    <text evidence="1">The sequence shown here is derived from an EMBL/GenBank/DDBJ whole genome shotgun (WGS) entry which is preliminary data.</text>
</comment>
<evidence type="ECO:0008006" key="3">
    <source>
        <dbReference type="Google" id="ProtNLM"/>
    </source>
</evidence>
<organism evidence="1 2">
    <name type="scientific">Hibiscus sabdariffa</name>
    <name type="common">roselle</name>
    <dbReference type="NCBI Taxonomy" id="183260"/>
    <lineage>
        <taxon>Eukaryota</taxon>
        <taxon>Viridiplantae</taxon>
        <taxon>Streptophyta</taxon>
        <taxon>Embryophyta</taxon>
        <taxon>Tracheophyta</taxon>
        <taxon>Spermatophyta</taxon>
        <taxon>Magnoliopsida</taxon>
        <taxon>eudicotyledons</taxon>
        <taxon>Gunneridae</taxon>
        <taxon>Pentapetalae</taxon>
        <taxon>rosids</taxon>
        <taxon>malvids</taxon>
        <taxon>Malvales</taxon>
        <taxon>Malvaceae</taxon>
        <taxon>Malvoideae</taxon>
        <taxon>Hibiscus</taxon>
    </lineage>
</organism>
<sequence length="100" mass="11262">MQATLDSDCSLHVVHPNVGCQMHGSRATVHWSPLQWAGHIVVEVDSTLVLCLLSPHSRMVSSMTILQHISSVLSLDWFVKFVHFFREANVMTNSRSTLFD</sequence>